<dbReference type="InterPro" id="IPR055591">
    <property type="entry name" value="DUF7167"/>
</dbReference>
<reference evidence="2" key="1">
    <citation type="submission" date="2023-12" db="EMBL/GenBank/DDBJ databases">
        <title>Fervidustalea candida gen. nov., sp. nov., a novel member of the family Paenibacillaceae isolated from a geothermal area.</title>
        <authorList>
            <person name="Li W.-J."/>
            <person name="Jiao J.-Y."/>
            <person name="Chen Y."/>
        </authorList>
    </citation>
    <scope>NUCLEOTIDE SEQUENCE</scope>
    <source>
        <strain evidence="2">SYSU GA230002</strain>
    </source>
</reference>
<name>A0ABU5ZFM0_9BACL</name>
<gene>
    <name evidence="2" type="ORF">VF724_04835</name>
</gene>
<evidence type="ECO:0000313" key="3">
    <source>
        <dbReference type="Proteomes" id="UP001310386"/>
    </source>
</evidence>
<sequence length="59" mass="6884">MKVKCKVSIGGTGKTRKAVLEIDDRELEGLTESEQIEVINRYYHEWLWGTIDAEWEAEE</sequence>
<evidence type="ECO:0000313" key="2">
    <source>
        <dbReference type="EMBL" id="MEB3100983.1"/>
    </source>
</evidence>
<feature type="domain" description="DUF7167" evidence="1">
    <location>
        <begin position="1"/>
        <end position="59"/>
    </location>
</feature>
<protein>
    <recommendedName>
        <fullName evidence="1">DUF7167 domain-containing protein</fullName>
    </recommendedName>
</protein>
<evidence type="ECO:0000259" key="1">
    <source>
        <dbReference type="Pfam" id="PF23768"/>
    </source>
</evidence>
<proteinExistence type="predicted"/>
<accession>A0ABU5ZFM0</accession>
<dbReference type="Proteomes" id="UP001310386">
    <property type="component" value="Unassembled WGS sequence"/>
</dbReference>
<comment type="caution">
    <text evidence="2">The sequence shown here is derived from an EMBL/GenBank/DDBJ whole genome shotgun (WGS) entry which is preliminary data.</text>
</comment>
<dbReference type="RefSeq" id="WP_371753100.1">
    <property type="nucleotide sequence ID" value="NZ_JAYJLD010000005.1"/>
</dbReference>
<dbReference type="EMBL" id="JAYJLD010000005">
    <property type="protein sequence ID" value="MEB3100983.1"/>
    <property type="molecule type" value="Genomic_DNA"/>
</dbReference>
<organism evidence="2 3">
    <name type="scientific">Ferviditalea candida</name>
    <dbReference type="NCBI Taxonomy" id="3108399"/>
    <lineage>
        <taxon>Bacteria</taxon>
        <taxon>Bacillati</taxon>
        <taxon>Bacillota</taxon>
        <taxon>Bacilli</taxon>
        <taxon>Bacillales</taxon>
        <taxon>Paenibacillaceae</taxon>
        <taxon>Ferviditalea</taxon>
    </lineage>
</organism>
<keyword evidence="3" id="KW-1185">Reference proteome</keyword>
<dbReference type="Pfam" id="PF23768">
    <property type="entry name" value="DUF7167"/>
    <property type="match status" value="1"/>
</dbReference>